<organism evidence="1 2">
    <name type="scientific">Maribacter stanieri</name>
    <dbReference type="NCBI Taxonomy" id="440514"/>
    <lineage>
        <taxon>Bacteria</taxon>
        <taxon>Pseudomonadati</taxon>
        <taxon>Bacteroidota</taxon>
        <taxon>Flavobacteriia</taxon>
        <taxon>Flavobacteriales</taxon>
        <taxon>Flavobacteriaceae</taxon>
        <taxon>Maribacter</taxon>
    </lineage>
</organism>
<proteinExistence type="predicted"/>
<evidence type="ECO:0000313" key="1">
    <source>
        <dbReference type="EMBL" id="SFR82590.1"/>
    </source>
</evidence>
<sequence length="47" mass="5460">MTRIISKPSNSMKIYRTSLYTLILLLVPWTVNVESIDGVDIYWAMVQ</sequence>
<reference evidence="2" key="1">
    <citation type="submission" date="2016-10" db="EMBL/GenBank/DDBJ databases">
        <authorList>
            <person name="Varghese N."/>
            <person name="Submissions S."/>
        </authorList>
    </citation>
    <scope>NUCLEOTIDE SEQUENCE [LARGE SCALE GENOMIC DNA]</scope>
    <source>
        <strain evidence="2">DSM 19891</strain>
    </source>
</reference>
<keyword evidence="2" id="KW-1185">Reference proteome</keyword>
<evidence type="ECO:0000313" key="2">
    <source>
        <dbReference type="Proteomes" id="UP000199462"/>
    </source>
</evidence>
<protein>
    <submittedName>
        <fullName evidence="1">Uncharacterized protein</fullName>
    </submittedName>
</protein>
<dbReference type="EMBL" id="FOYX01000003">
    <property type="protein sequence ID" value="SFR82590.1"/>
    <property type="molecule type" value="Genomic_DNA"/>
</dbReference>
<accession>A0A1I6JVM3</accession>
<name>A0A1I6JVM3_9FLAO</name>
<dbReference type="AlphaFoldDB" id="A0A1I6JVM3"/>
<dbReference type="Proteomes" id="UP000199462">
    <property type="component" value="Unassembled WGS sequence"/>
</dbReference>
<gene>
    <name evidence="1" type="ORF">SAMN04488010_3057</name>
</gene>